<protein>
    <submittedName>
        <fullName evidence="3">HAMP domain-containing histidine kinase</fullName>
    </submittedName>
</protein>
<evidence type="ECO:0000313" key="1">
    <source>
        <dbReference type="EMBL" id="VDP10471.1"/>
    </source>
</evidence>
<sequence length="96" mass="10484">MVDAELGQLLLEEPVASEQIASMKASIDRLVGMVQEVAQKTALQVRISQFTTRDKLPLLMELSTTVAELIRASAPSVDVSNDAPIQERKYSLKSAL</sequence>
<reference evidence="1 2" key="1">
    <citation type="submission" date="2018-11" db="EMBL/GenBank/DDBJ databases">
        <authorList>
            <consortium name="Pathogen Informatics"/>
        </authorList>
    </citation>
    <scope>NUCLEOTIDE SEQUENCE [LARGE SCALE GENOMIC DNA]</scope>
</reference>
<proteinExistence type="predicted"/>
<name>A0A183G855_HELPZ</name>
<dbReference type="AlphaFoldDB" id="A0A183G855"/>
<dbReference type="Proteomes" id="UP000050761">
    <property type="component" value="Unassembled WGS sequence"/>
</dbReference>
<reference evidence="3" key="2">
    <citation type="submission" date="2019-09" db="UniProtKB">
        <authorList>
            <consortium name="WormBaseParasite"/>
        </authorList>
    </citation>
    <scope>IDENTIFICATION</scope>
</reference>
<dbReference type="WBParaSite" id="HPBE_0001802501-mRNA-1">
    <property type="protein sequence ID" value="HPBE_0001802501-mRNA-1"/>
    <property type="gene ID" value="HPBE_0001802501"/>
</dbReference>
<evidence type="ECO:0000313" key="2">
    <source>
        <dbReference type="Proteomes" id="UP000050761"/>
    </source>
</evidence>
<organism evidence="2 3">
    <name type="scientific">Heligmosomoides polygyrus</name>
    <name type="common">Parasitic roundworm</name>
    <dbReference type="NCBI Taxonomy" id="6339"/>
    <lineage>
        <taxon>Eukaryota</taxon>
        <taxon>Metazoa</taxon>
        <taxon>Ecdysozoa</taxon>
        <taxon>Nematoda</taxon>
        <taxon>Chromadorea</taxon>
        <taxon>Rhabditida</taxon>
        <taxon>Rhabditina</taxon>
        <taxon>Rhabditomorpha</taxon>
        <taxon>Strongyloidea</taxon>
        <taxon>Heligmosomidae</taxon>
        <taxon>Heligmosomoides</taxon>
    </lineage>
</organism>
<dbReference type="EMBL" id="UZAH01030414">
    <property type="protein sequence ID" value="VDP10471.1"/>
    <property type="molecule type" value="Genomic_DNA"/>
</dbReference>
<accession>A0A3P8AIU8</accession>
<keyword evidence="2" id="KW-1185">Reference proteome</keyword>
<gene>
    <name evidence="1" type="ORF">HPBE_LOCUS18024</name>
</gene>
<evidence type="ECO:0000313" key="3">
    <source>
        <dbReference type="WBParaSite" id="HPBE_0001802501-mRNA-1"/>
    </source>
</evidence>
<accession>A0A183G855</accession>